<proteinExistence type="predicted"/>
<dbReference type="RefSeq" id="WP_309969015.1">
    <property type="nucleotide sequence ID" value="NZ_JAVDWH010000001.1"/>
</dbReference>
<feature type="transmembrane region" description="Helical" evidence="1">
    <location>
        <begin position="211"/>
        <end position="230"/>
    </location>
</feature>
<sequence>MTIDDPAKPAKGLIKRGKAVPGQAVSLGKTTAGQAVSIGKAAAGQVAGQADGLLIDQLGERLESLQLLRGGGDESSTNQLLEAFGSSGVIEDQMLKELSSKEPLRHTERFDEAHRQAMRAFEVFDRNGSRPPSALNKVPPLIKPVAEKIVQLFITFIARSHQKRLVKNLRQLYALREANSPVGSDDYQLLATARIQVDAITPDLNKSSLPLPAFLVGGAAISGTISFIGRSLTTDLGRFCFAAGFLVVGLGLFWCVLKAAGIARSRARIALDGSFKALYEVIGDAGDPPKDQAKMFAVIASLLLLAIWIVVPGLLIGQTIKTALN</sequence>
<feature type="transmembrane region" description="Helical" evidence="1">
    <location>
        <begin position="236"/>
        <end position="257"/>
    </location>
</feature>
<keyword evidence="1" id="KW-0472">Membrane</keyword>
<evidence type="ECO:0000313" key="3">
    <source>
        <dbReference type="Proteomes" id="UP001257739"/>
    </source>
</evidence>
<evidence type="ECO:0000313" key="2">
    <source>
        <dbReference type="EMBL" id="MDR7086688.1"/>
    </source>
</evidence>
<comment type="caution">
    <text evidence="2">The sequence shown here is derived from an EMBL/GenBank/DDBJ whole genome shotgun (WGS) entry which is preliminary data.</text>
</comment>
<keyword evidence="1" id="KW-1133">Transmembrane helix</keyword>
<accession>A0ABU1UNC7</accession>
<evidence type="ECO:0000256" key="1">
    <source>
        <dbReference type="SAM" id="Phobius"/>
    </source>
</evidence>
<protein>
    <submittedName>
        <fullName evidence="2">Uncharacterized protein</fullName>
    </submittedName>
</protein>
<keyword evidence="3" id="KW-1185">Reference proteome</keyword>
<dbReference type="Proteomes" id="UP001257739">
    <property type="component" value="Unassembled WGS sequence"/>
</dbReference>
<dbReference type="EMBL" id="JAVDWH010000001">
    <property type="protein sequence ID" value="MDR7086688.1"/>
    <property type="molecule type" value="Genomic_DNA"/>
</dbReference>
<gene>
    <name evidence="2" type="ORF">J2X11_001527</name>
</gene>
<organism evidence="2 3">
    <name type="scientific">Aeromicrobium panaciterrae</name>
    <dbReference type="NCBI Taxonomy" id="363861"/>
    <lineage>
        <taxon>Bacteria</taxon>
        <taxon>Bacillati</taxon>
        <taxon>Actinomycetota</taxon>
        <taxon>Actinomycetes</taxon>
        <taxon>Propionibacteriales</taxon>
        <taxon>Nocardioidaceae</taxon>
        <taxon>Aeromicrobium</taxon>
    </lineage>
</organism>
<keyword evidence="1" id="KW-0812">Transmembrane</keyword>
<feature type="transmembrane region" description="Helical" evidence="1">
    <location>
        <begin position="296"/>
        <end position="316"/>
    </location>
</feature>
<name>A0ABU1UNC7_9ACTN</name>
<reference evidence="2 3" key="1">
    <citation type="submission" date="2023-07" db="EMBL/GenBank/DDBJ databases">
        <title>Sorghum-associated microbial communities from plants grown in Nebraska, USA.</title>
        <authorList>
            <person name="Schachtman D."/>
        </authorList>
    </citation>
    <scope>NUCLEOTIDE SEQUENCE [LARGE SCALE GENOMIC DNA]</scope>
    <source>
        <strain evidence="2 3">BE248</strain>
    </source>
</reference>